<feature type="compositionally biased region" description="Basic and acidic residues" evidence="3">
    <location>
        <begin position="42"/>
        <end position="51"/>
    </location>
</feature>
<keyword evidence="2" id="KW-0106">Calcium</keyword>
<gene>
    <name evidence="5" type="primary">LOC140708222</name>
</gene>
<sequence length="412" mass="46703">MNKSQGLKEETKEDSISEDISEQQIKTSERNEEDTISEDISEQVKESKSQESNEQGEDNGISPTEQAEDNRSQDLKEQDEDEMEDKIKALLETSDQKSQEAEESSPAHITNSLERSTADWKDELSSFLATEPDTSTYYDSLSLDNKMENLLHGTDWMDSQVEMPAELHFGYEEELPCSIKMKSKPGWKDKVVASCPITECKLSFHDCCCYSAAEQMIKHSPLYPPKAPRHKNFAQKYEAKKFQRSEINSVSEKLPKQRYHLGITRKKECAGFTKIQLQRTSSSGSHKGSVRRSKVLYNLYTTFCDEGEQFDPCLVPGAKGLSRACTIFSAIKKGRINANHLLLTLHTLGILMAGTEMHEALRCVPVDAHGNLDFVDFLDIVNCILPYTETEAQLVWGHIWLLKVLLRELECS</sequence>
<accession>A0ABM5GPW3</accession>
<keyword evidence="4" id="KW-1185">Reference proteome</keyword>
<evidence type="ECO:0000313" key="4">
    <source>
        <dbReference type="Proteomes" id="UP001652642"/>
    </source>
</evidence>
<feature type="compositionally biased region" description="Basic and acidic residues" evidence="3">
    <location>
        <begin position="85"/>
        <end position="100"/>
    </location>
</feature>
<name>A0ABM5GPW3_9SAUR</name>
<proteinExistence type="predicted"/>
<dbReference type="GeneID" id="140708222"/>
<dbReference type="InterPro" id="IPR011992">
    <property type="entry name" value="EF-hand-dom_pair"/>
</dbReference>
<evidence type="ECO:0000256" key="2">
    <source>
        <dbReference type="ARBA" id="ARBA00022837"/>
    </source>
</evidence>
<reference evidence="5" key="1">
    <citation type="submission" date="2025-08" db="UniProtKB">
        <authorList>
            <consortium name="RefSeq"/>
        </authorList>
    </citation>
    <scope>IDENTIFICATION</scope>
</reference>
<organism evidence="4 5">
    <name type="scientific">Pogona vitticeps</name>
    <name type="common">central bearded dragon</name>
    <dbReference type="NCBI Taxonomy" id="103695"/>
    <lineage>
        <taxon>Eukaryota</taxon>
        <taxon>Metazoa</taxon>
        <taxon>Chordata</taxon>
        <taxon>Craniata</taxon>
        <taxon>Vertebrata</taxon>
        <taxon>Euteleostomi</taxon>
        <taxon>Lepidosauria</taxon>
        <taxon>Squamata</taxon>
        <taxon>Bifurcata</taxon>
        <taxon>Unidentata</taxon>
        <taxon>Episquamata</taxon>
        <taxon>Toxicofera</taxon>
        <taxon>Iguania</taxon>
        <taxon>Acrodonta</taxon>
        <taxon>Agamidae</taxon>
        <taxon>Amphibolurinae</taxon>
        <taxon>Pogona</taxon>
    </lineage>
</organism>
<evidence type="ECO:0000313" key="5">
    <source>
        <dbReference type="RefSeq" id="XP_072859686.1"/>
    </source>
</evidence>
<evidence type="ECO:0008006" key="6">
    <source>
        <dbReference type="Google" id="ProtNLM"/>
    </source>
</evidence>
<dbReference type="PANTHER" id="PTHR22656">
    <property type="entry name" value="EF-HAND CALCIUM-BINDING DOMAIN-CONTAINING PROTEIN 13"/>
    <property type="match status" value="1"/>
</dbReference>
<protein>
    <recommendedName>
        <fullName evidence="6">EF-hand domain-containing protein</fullName>
    </recommendedName>
</protein>
<keyword evidence="1" id="KW-0677">Repeat</keyword>
<evidence type="ECO:0000256" key="3">
    <source>
        <dbReference type="SAM" id="MobiDB-lite"/>
    </source>
</evidence>
<dbReference type="SUPFAM" id="SSF47473">
    <property type="entry name" value="EF-hand"/>
    <property type="match status" value="1"/>
</dbReference>
<feature type="region of interest" description="Disordered" evidence="3">
    <location>
        <begin position="1"/>
        <end position="115"/>
    </location>
</feature>
<dbReference type="RefSeq" id="XP_072859686.1">
    <property type="nucleotide sequence ID" value="XM_073003585.1"/>
</dbReference>
<dbReference type="Proteomes" id="UP001652642">
    <property type="component" value="Chromosome 6"/>
</dbReference>
<feature type="compositionally biased region" description="Acidic residues" evidence="3">
    <location>
        <begin position="31"/>
        <end position="41"/>
    </location>
</feature>
<dbReference type="PANTHER" id="PTHR22656:SF1">
    <property type="entry name" value="EF-HAND CALCIUM-BINDING DOMAIN-CONTAINING PROTEIN 13"/>
    <property type="match status" value="1"/>
</dbReference>
<feature type="compositionally biased region" description="Basic and acidic residues" evidence="3">
    <location>
        <begin position="1"/>
        <end position="15"/>
    </location>
</feature>
<evidence type="ECO:0000256" key="1">
    <source>
        <dbReference type="ARBA" id="ARBA00022737"/>
    </source>
</evidence>